<dbReference type="RefSeq" id="XP_007769461.1">
    <property type="nucleotide sequence ID" value="XM_007771271.1"/>
</dbReference>
<sequence length="549" mass="60893">MSLSSPFTCPRARLTFRMLDSRGVNVQPGLPSLLTLPTEILLAVFDLLYQEHQANKPKHPKKLVADSCSFPCSVASVCQRFLDVLSLNPRFWRHIVLWVHDPHLYPWVVRRYIAASQEQELAVYISCGSADSGTNDEHRKREHERVLFFAQTVSAHLKRVTTLSIHTHFRSSLLLATGHLASCSAPHLEGLCLTASVTDTSDELTFPAFHSSTVRSVRLDAKGVVDIVTKRPDWPHELEGFWINHVGLDVVPYPPSLAPSGSSIPSLPLLSARAFFHALAHIDNMSGVSLSITGVTLNHDVALEEFDDEDEGGREMYLCNTFSLTLRSLAAPFLALFFRAFKPEWKHRLGIELVDCSFSPVSPLQHDLSHSATLPSSVPDASSSASASTGIPPFEMETNRLTLRSFPSRDDILIALCAWTGNGSLAVEDCLAFDDAMLDLLAVPAAYVPEPEPDEAELTSGPTSDVHTLARDMHYLTIRRCPSVTAGAIRRLVCARNGVLRTVHCAVRPRTKDGFNEELGRSENERTEGLEQDQDVAWLRENLEDFTWE</sequence>
<dbReference type="GeneID" id="19201963"/>
<feature type="region of interest" description="Disordered" evidence="1">
    <location>
        <begin position="372"/>
        <end position="391"/>
    </location>
</feature>
<reference evidence="3" key="1">
    <citation type="journal article" date="2012" name="Science">
        <title>The Paleozoic origin of enzymatic lignin decomposition reconstructed from 31 fungal genomes.</title>
        <authorList>
            <person name="Floudas D."/>
            <person name="Binder M."/>
            <person name="Riley R."/>
            <person name="Barry K."/>
            <person name="Blanchette R.A."/>
            <person name="Henrissat B."/>
            <person name="Martinez A.T."/>
            <person name="Otillar R."/>
            <person name="Spatafora J.W."/>
            <person name="Yadav J.S."/>
            <person name="Aerts A."/>
            <person name="Benoit I."/>
            <person name="Boyd A."/>
            <person name="Carlson A."/>
            <person name="Copeland A."/>
            <person name="Coutinho P.M."/>
            <person name="de Vries R.P."/>
            <person name="Ferreira P."/>
            <person name="Findley K."/>
            <person name="Foster B."/>
            <person name="Gaskell J."/>
            <person name="Glotzer D."/>
            <person name="Gorecki P."/>
            <person name="Heitman J."/>
            <person name="Hesse C."/>
            <person name="Hori C."/>
            <person name="Igarashi K."/>
            <person name="Jurgens J.A."/>
            <person name="Kallen N."/>
            <person name="Kersten P."/>
            <person name="Kohler A."/>
            <person name="Kuees U."/>
            <person name="Kumar T.K.A."/>
            <person name="Kuo A."/>
            <person name="LaButti K."/>
            <person name="Larrondo L.F."/>
            <person name="Lindquist E."/>
            <person name="Ling A."/>
            <person name="Lombard V."/>
            <person name="Lucas S."/>
            <person name="Lundell T."/>
            <person name="Martin R."/>
            <person name="McLaughlin D.J."/>
            <person name="Morgenstern I."/>
            <person name="Morin E."/>
            <person name="Murat C."/>
            <person name="Nagy L.G."/>
            <person name="Nolan M."/>
            <person name="Ohm R.A."/>
            <person name="Patyshakuliyeva A."/>
            <person name="Rokas A."/>
            <person name="Ruiz-Duenas F.J."/>
            <person name="Sabat G."/>
            <person name="Salamov A."/>
            <person name="Samejima M."/>
            <person name="Schmutz J."/>
            <person name="Slot J.C."/>
            <person name="St John F."/>
            <person name="Stenlid J."/>
            <person name="Sun H."/>
            <person name="Sun S."/>
            <person name="Syed K."/>
            <person name="Tsang A."/>
            <person name="Wiebenga A."/>
            <person name="Young D."/>
            <person name="Pisabarro A."/>
            <person name="Eastwood D.C."/>
            <person name="Martin F."/>
            <person name="Cullen D."/>
            <person name="Grigoriev I.V."/>
            <person name="Hibbett D.S."/>
        </authorList>
    </citation>
    <scope>NUCLEOTIDE SEQUENCE [LARGE SCALE GENOMIC DNA]</scope>
    <source>
        <strain evidence="3">RWD-64-598 SS2</strain>
    </source>
</reference>
<protein>
    <submittedName>
        <fullName evidence="2">Uncharacterized protein</fullName>
    </submittedName>
</protein>
<gene>
    <name evidence="2" type="ORF">CONPUDRAFT_144584</name>
</gene>
<dbReference type="Proteomes" id="UP000053558">
    <property type="component" value="Unassembled WGS sequence"/>
</dbReference>
<feature type="compositionally biased region" description="Low complexity" evidence="1">
    <location>
        <begin position="376"/>
        <end position="388"/>
    </location>
</feature>
<evidence type="ECO:0000256" key="1">
    <source>
        <dbReference type="SAM" id="MobiDB-lite"/>
    </source>
</evidence>
<evidence type="ECO:0000313" key="3">
    <source>
        <dbReference type="Proteomes" id="UP000053558"/>
    </source>
</evidence>
<dbReference type="EMBL" id="JH711579">
    <property type="protein sequence ID" value="EIW80527.1"/>
    <property type="molecule type" value="Genomic_DNA"/>
</dbReference>
<dbReference type="OrthoDB" id="3171948at2759"/>
<comment type="caution">
    <text evidence="2">The sequence shown here is derived from an EMBL/GenBank/DDBJ whole genome shotgun (WGS) entry which is preliminary data.</text>
</comment>
<evidence type="ECO:0000313" key="2">
    <source>
        <dbReference type="EMBL" id="EIW80527.1"/>
    </source>
</evidence>
<proteinExistence type="predicted"/>
<dbReference type="AlphaFoldDB" id="A0A5M3MN97"/>
<keyword evidence="3" id="KW-1185">Reference proteome</keyword>
<organism evidence="2 3">
    <name type="scientific">Coniophora puteana (strain RWD-64-598)</name>
    <name type="common">Brown rot fungus</name>
    <dbReference type="NCBI Taxonomy" id="741705"/>
    <lineage>
        <taxon>Eukaryota</taxon>
        <taxon>Fungi</taxon>
        <taxon>Dikarya</taxon>
        <taxon>Basidiomycota</taxon>
        <taxon>Agaricomycotina</taxon>
        <taxon>Agaricomycetes</taxon>
        <taxon>Agaricomycetidae</taxon>
        <taxon>Boletales</taxon>
        <taxon>Coniophorineae</taxon>
        <taxon>Coniophoraceae</taxon>
        <taxon>Coniophora</taxon>
    </lineage>
</organism>
<dbReference type="KEGG" id="cput:CONPUDRAFT_144584"/>
<accession>A0A5M3MN97</accession>
<name>A0A5M3MN97_CONPW</name>